<evidence type="ECO:0000256" key="1">
    <source>
        <dbReference type="ARBA" id="ARBA00008796"/>
    </source>
</evidence>
<evidence type="ECO:0000313" key="4">
    <source>
        <dbReference type="Ensembl" id="ENSLOCP00000018494.1"/>
    </source>
</evidence>
<dbReference type="GO" id="GO:0008073">
    <property type="term" value="F:ornithine decarboxylase inhibitor activity"/>
    <property type="evidence" value="ECO:0000318"/>
    <property type="project" value="GO_Central"/>
</dbReference>
<evidence type="ECO:0000256" key="3">
    <source>
        <dbReference type="ARBA" id="ARBA00022758"/>
    </source>
</evidence>
<dbReference type="InParanoid" id="W5NCY5"/>
<dbReference type="GO" id="GO:0005634">
    <property type="term" value="C:nucleus"/>
    <property type="evidence" value="ECO:0000318"/>
    <property type="project" value="GO_Central"/>
</dbReference>
<accession>W5NCY5</accession>
<reference evidence="4" key="3">
    <citation type="submission" date="2025-09" db="UniProtKB">
        <authorList>
            <consortium name="Ensembl"/>
        </authorList>
    </citation>
    <scope>IDENTIFICATION</scope>
</reference>
<dbReference type="InterPro" id="IPR002993">
    <property type="entry name" value="ODC_AZ"/>
</dbReference>
<dbReference type="GO" id="GO:0005737">
    <property type="term" value="C:cytoplasm"/>
    <property type="evidence" value="ECO:0000318"/>
    <property type="project" value="GO_Central"/>
</dbReference>
<dbReference type="Gene3D" id="3.40.630.60">
    <property type="match status" value="1"/>
</dbReference>
<dbReference type="FunCoup" id="W5NCY5">
    <property type="interactions" value="894"/>
</dbReference>
<organism evidence="4 5">
    <name type="scientific">Lepisosteus oculatus</name>
    <name type="common">Spotted gar</name>
    <dbReference type="NCBI Taxonomy" id="7918"/>
    <lineage>
        <taxon>Eukaryota</taxon>
        <taxon>Metazoa</taxon>
        <taxon>Chordata</taxon>
        <taxon>Craniata</taxon>
        <taxon>Vertebrata</taxon>
        <taxon>Euteleostomi</taxon>
        <taxon>Actinopterygii</taxon>
        <taxon>Neopterygii</taxon>
        <taxon>Holostei</taxon>
        <taxon>Semionotiformes</taxon>
        <taxon>Lepisosteidae</taxon>
        <taxon>Lepisosteus</taxon>
    </lineage>
</organism>
<dbReference type="InterPro" id="IPR038581">
    <property type="entry name" value="ODC_AZ_sf"/>
</dbReference>
<dbReference type="Pfam" id="PF02100">
    <property type="entry name" value="ODC_AZ"/>
    <property type="match status" value="1"/>
</dbReference>
<comment type="subunit">
    <text evidence="2">Interacts with ODC1 and thereby sterically blocks ODC homodimerization.</text>
</comment>
<comment type="similarity">
    <text evidence="1">Belongs to the ODC antizyme family.</text>
</comment>
<dbReference type="OMA" id="IVHFRYE"/>
<dbReference type="PANTHER" id="PTHR10279:SF6">
    <property type="entry name" value="ORNITHINE DECARBOXYLASE ANTIZYME 2"/>
    <property type="match status" value="1"/>
</dbReference>
<dbReference type="EMBL" id="AHAT01004850">
    <property type="status" value="NOT_ANNOTATED_CDS"/>
    <property type="molecule type" value="Genomic_DNA"/>
</dbReference>
<dbReference type="HOGENOM" id="CLU_085486_2_0_1"/>
<dbReference type="Bgee" id="ENSLOCG00000015021">
    <property type="expression patterns" value="Expressed in ovary and 13 other cell types or tissues"/>
</dbReference>
<dbReference type="PANTHER" id="PTHR10279">
    <property type="entry name" value="ORNITHINE DECARBOXYLASE ANTIZYME"/>
    <property type="match status" value="1"/>
</dbReference>
<reference evidence="5" key="1">
    <citation type="submission" date="2011-12" db="EMBL/GenBank/DDBJ databases">
        <title>The Draft Genome of Lepisosteus oculatus.</title>
        <authorList>
            <consortium name="The Broad Institute Genome Assembly &amp; Analysis Group"/>
            <consortium name="Computational R&amp;D Group"/>
            <consortium name="and Sequencing Platform"/>
            <person name="Di Palma F."/>
            <person name="Alfoldi J."/>
            <person name="Johnson J."/>
            <person name="Berlin A."/>
            <person name="Gnerre S."/>
            <person name="Jaffe D."/>
            <person name="MacCallum I."/>
            <person name="Young S."/>
            <person name="Walker B.J."/>
            <person name="Lander E.S."/>
            <person name="Lindblad-Toh K."/>
        </authorList>
    </citation>
    <scope>NUCLEOTIDE SEQUENCE [LARGE SCALE GENOMIC DNA]</scope>
</reference>
<dbReference type="GO" id="GO:0075523">
    <property type="term" value="P:viral translational frameshifting"/>
    <property type="evidence" value="ECO:0007669"/>
    <property type="project" value="UniProtKB-KW"/>
</dbReference>
<reference evidence="4" key="2">
    <citation type="submission" date="2025-08" db="UniProtKB">
        <authorList>
            <consortium name="Ensembl"/>
        </authorList>
    </citation>
    <scope>IDENTIFICATION</scope>
</reference>
<protein>
    <submittedName>
        <fullName evidence="4">Ornithine decarboxylase antizyme 2a</fullName>
    </submittedName>
</protein>
<evidence type="ECO:0000256" key="2">
    <source>
        <dbReference type="ARBA" id="ARBA00011836"/>
    </source>
</evidence>
<dbReference type="SUPFAM" id="SSF55729">
    <property type="entry name" value="Acyl-CoA N-acyltransferases (Nat)"/>
    <property type="match status" value="1"/>
</dbReference>
<proteinExistence type="inferred from homology"/>
<name>W5NCY5_LEPOC</name>
<dbReference type="GeneTree" id="ENSGT00940000157725"/>
<sequence length="184" mass="20600">MINTEESTSLTSSKLHCTRHQAPGPLWCDAPHPLLKIPGGRGTGRDHSLTVLLHKDDRLTVTQTASVNGTPPLLHFQYQLTETRVCCWEAVLSGGSLFLEIADGALPEGSKEGLTALLEFAEEKLKVSYVFLWFKKSREDRLPITRTFHYLGFEIVKPGHPLVPTHPDIMFMVYSLDQNTSDEE</sequence>
<dbReference type="eggNOG" id="KOG4387">
    <property type="taxonomic scope" value="Eukaryota"/>
</dbReference>
<dbReference type="EMBL" id="AHAT01004849">
    <property type="status" value="NOT_ANNOTATED_CDS"/>
    <property type="molecule type" value="Genomic_DNA"/>
</dbReference>
<dbReference type="AlphaFoldDB" id="W5NCY5"/>
<dbReference type="InterPro" id="IPR016181">
    <property type="entry name" value="Acyl_CoA_acyltransferase"/>
</dbReference>
<dbReference type="PROSITE" id="PS01337">
    <property type="entry name" value="ODC_AZ"/>
    <property type="match status" value="1"/>
</dbReference>
<keyword evidence="5" id="KW-1185">Reference proteome</keyword>
<dbReference type="Proteomes" id="UP000018468">
    <property type="component" value="Linkage group LG3"/>
</dbReference>
<dbReference type="Ensembl" id="ENSLOCT00000018526.1">
    <property type="protein sequence ID" value="ENSLOCP00000018494.1"/>
    <property type="gene ID" value="ENSLOCG00000015021.1"/>
</dbReference>
<keyword evidence="3" id="KW-0688">Ribosomal frameshifting</keyword>
<dbReference type="FunFam" id="3.40.630.60:FF:000001">
    <property type="entry name" value="Ornithine decarboxylase antizyme 1"/>
    <property type="match status" value="1"/>
</dbReference>
<dbReference type="STRING" id="7918.ENSLOCP00000018494"/>
<evidence type="ECO:0000313" key="5">
    <source>
        <dbReference type="Proteomes" id="UP000018468"/>
    </source>
</evidence>